<keyword evidence="7" id="KW-1185">Reference proteome</keyword>
<evidence type="ECO:0000259" key="5">
    <source>
        <dbReference type="Pfam" id="PF00177"/>
    </source>
</evidence>
<organism evidence="6 7">
    <name type="scientific">Gracilariopsis chorda</name>
    <dbReference type="NCBI Taxonomy" id="448386"/>
    <lineage>
        <taxon>Eukaryota</taxon>
        <taxon>Rhodophyta</taxon>
        <taxon>Florideophyceae</taxon>
        <taxon>Rhodymeniophycidae</taxon>
        <taxon>Gracilariales</taxon>
        <taxon>Gracilariaceae</taxon>
        <taxon>Gracilariopsis</taxon>
    </lineage>
</organism>
<feature type="domain" description="Small ribosomal subunit protein uS7" evidence="5">
    <location>
        <begin position="6"/>
        <end position="137"/>
    </location>
</feature>
<dbReference type="OrthoDB" id="35139at2759"/>
<dbReference type="Proteomes" id="UP000247409">
    <property type="component" value="Unassembled WGS sequence"/>
</dbReference>
<dbReference type="InterPro" id="IPR036823">
    <property type="entry name" value="Ribosomal_uS7_dom_sf"/>
</dbReference>
<dbReference type="SUPFAM" id="SSF47973">
    <property type="entry name" value="Ribosomal protein S7"/>
    <property type="match status" value="1"/>
</dbReference>
<evidence type="ECO:0000256" key="2">
    <source>
        <dbReference type="ARBA" id="ARBA00022980"/>
    </source>
</evidence>
<sequence>MSLHLSDPIVHKLVRMIMKHGKKHAALKIVDDAFHILRSKHNVGSPIALFHRAVANAAPVVETRGYKASGRTVHVPLPCGPKRSQSLAMRFIRDAFRERKENGGGLKLANELFALEKRQGGAYSRREEMHKRAEANRAFAHFAR</sequence>
<dbReference type="PIRSF" id="PIRSF002122">
    <property type="entry name" value="RPS7p_RPS7a_RPS5e_RPS7o"/>
    <property type="match status" value="1"/>
</dbReference>
<gene>
    <name evidence="6" type="ORF">BWQ96_08303</name>
</gene>
<evidence type="ECO:0000256" key="3">
    <source>
        <dbReference type="ARBA" id="ARBA00023274"/>
    </source>
</evidence>
<dbReference type="EMBL" id="NBIV01000181">
    <property type="protein sequence ID" value="PXF41996.1"/>
    <property type="molecule type" value="Genomic_DNA"/>
</dbReference>
<comment type="caution">
    <text evidence="6">The sequence shown here is derived from an EMBL/GenBank/DDBJ whole genome shotgun (WGS) entry which is preliminary data.</text>
</comment>
<protein>
    <submittedName>
        <fullName evidence="6">30S ribosomal protein S7</fullName>
    </submittedName>
</protein>
<dbReference type="InterPro" id="IPR000235">
    <property type="entry name" value="Ribosomal_uS7"/>
</dbReference>
<evidence type="ECO:0000256" key="4">
    <source>
        <dbReference type="RuleBase" id="RU003619"/>
    </source>
</evidence>
<dbReference type="InterPro" id="IPR020606">
    <property type="entry name" value="Ribosomal_uS7_CS"/>
</dbReference>
<accession>A0A2V3IIS8</accession>
<evidence type="ECO:0000256" key="1">
    <source>
        <dbReference type="ARBA" id="ARBA00007151"/>
    </source>
</evidence>
<dbReference type="GO" id="GO:1990904">
    <property type="term" value="C:ribonucleoprotein complex"/>
    <property type="evidence" value="ECO:0007669"/>
    <property type="project" value="UniProtKB-KW"/>
</dbReference>
<dbReference type="PANTHER" id="PTHR11205">
    <property type="entry name" value="RIBOSOMAL PROTEIN S7"/>
    <property type="match status" value="1"/>
</dbReference>
<dbReference type="STRING" id="448386.A0A2V3IIS8"/>
<dbReference type="AlphaFoldDB" id="A0A2V3IIS8"/>
<evidence type="ECO:0000313" key="7">
    <source>
        <dbReference type="Proteomes" id="UP000247409"/>
    </source>
</evidence>
<proteinExistence type="inferred from homology"/>
<comment type="similarity">
    <text evidence="1 4">Belongs to the universal ribosomal protein uS7 family.</text>
</comment>
<dbReference type="Pfam" id="PF00177">
    <property type="entry name" value="Ribosomal_S7"/>
    <property type="match status" value="1"/>
</dbReference>
<dbReference type="GO" id="GO:0006412">
    <property type="term" value="P:translation"/>
    <property type="evidence" value="ECO:0007669"/>
    <property type="project" value="InterPro"/>
</dbReference>
<keyword evidence="3 4" id="KW-0687">Ribonucleoprotein</keyword>
<dbReference type="InterPro" id="IPR023798">
    <property type="entry name" value="Ribosomal_uS7_dom"/>
</dbReference>
<name>A0A2V3IIS8_9FLOR</name>
<dbReference type="GO" id="GO:0005840">
    <property type="term" value="C:ribosome"/>
    <property type="evidence" value="ECO:0007669"/>
    <property type="project" value="UniProtKB-KW"/>
</dbReference>
<reference evidence="6 7" key="1">
    <citation type="journal article" date="2018" name="Mol. Biol. Evol.">
        <title>Analysis of the draft genome of the red seaweed Gracilariopsis chorda provides insights into genome size evolution in Rhodophyta.</title>
        <authorList>
            <person name="Lee J."/>
            <person name="Yang E.C."/>
            <person name="Graf L."/>
            <person name="Yang J.H."/>
            <person name="Qiu H."/>
            <person name="Zel Zion U."/>
            <person name="Chan C.X."/>
            <person name="Stephens T.G."/>
            <person name="Weber A.P.M."/>
            <person name="Boo G.H."/>
            <person name="Boo S.M."/>
            <person name="Kim K.M."/>
            <person name="Shin Y."/>
            <person name="Jung M."/>
            <person name="Lee S.J."/>
            <person name="Yim H.S."/>
            <person name="Lee J.H."/>
            <person name="Bhattacharya D."/>
            <person name="Yoon H.S."/>
        </authorList>
    </citation>
    <scope>NUCLEOTIDE SEQUENCE [LARGE SCALE GENOMIC DNA]</scope>
    <source>
        <strain evidence="6 7">SKKU-2015</strain>
        <tissue evidence="6">Whole body</tissue>
    </source>
</reference>
<keyword evidence="2 4" id="KW-0689">Ribosomal protein</keyword>
<evidence type="ECO:0000313" key="6">
    <source>
        <dbReference type="EMBL" id="PXF41996.1"/>
    </source>
</evidence>
<dbReference type="GO" id="GO:0003723">
    <property type="term" value="F:RNA binding"/>
    <property type="evidence" value="ECO:0007669"/>
    <property type="project" value="InterPro"/>
</dbReference>
<dbReference type="GO" id="GO:0003735">
    <property type="term" value="F:structural constituent of ribosome"/>
    <property type="evidence" value="ECO:0007669"/>
    <property type="project" value="InterPro"/>
</dbReference>
<dbReference type="PROSITE" id="PS00052">
    <property type="entry name" value="RIBOSOMAL_S7"/>
    <property type="match status" value="1"/>
</dbReference>
<dbReference type="Gene3D" id="1.10.455.10">
    <property type="entry name" value="Ribosomal protein S7 domain"/>
    <property type="match status" value="1"/>
</dbReference>